<organism evidence="2 3">
    <name type="scientific">Zophobas morio</name>
    <dbReference type="NCBI Taxonomy" id="2755281"/>
    <lineage>
        <taxon>Eukaryota</taxon>
        <taxon>Metazoa</taxon>
        <taxon>Ecdysozoa</taxon>
        <taxon>Arthropoda</taxon>
        <taxon>Hexapoda</taxon>
        <taxon>Insecta</taxon>
        <taxon>Pterygota</taxon>
        <taxon>Neoptera</taxon>
        <taxon>Endopterygota</taxon>
        <taxon>Coleoptera</taxon>
        <taxon>Polyphaga</taxon>
        <taxon>Cucujiformia</taxon>
        <taxon>Tenebrionidae</taxon>
        <taxon>Zophobas</taxon>
    </lineage>
</organism>
<name>A0AA38IDA7_9CUCU</name>
<feature type="compositionally biased region" description="Polar residues" evidence="1">
    <location>
        <begin position="9"/>
        <end position="18"/>
    </location>
</feature>
<dbReference type="EMBL" id="JALNTZ010000004">
    <property type="protein sequence ID" value="KAJ3654407.1"/>
    <property type="molecule type" value="Genomic_DNA"/>
</dbReference>
<sequence length="97" mass="10608">MTGHFANECPSTSTTDASKNPIVKPTVNLKEVAGKRQNVDGDSSPEIVPLDLTGNSDRKSKKVKRSDSCESLTSTSELLLPVKHMLSNTEQYPLNYE</sequence>
<accession>A0AA38IDA7</accession>
<dbReference type="Proteomes" id="UP001168821">
    <property type="component" value="Unassembled WGS sequence"/>
</dbReference>
<feature type="region of interest" description="Disordered" evidence="1">
    <location>
        <begin position="1"/>
        <end position="70"/>
    </location>
</feature>
<evidence type="ECO:0000313" key="3">
    <source>
        <dbReference type="Proteomes" id="UP001168821"/>
    </source>
</evidence>
<comment type="caution">
    <text evidence="2">The sequence shown here is derived from an EMBL/GenBank/DDBJ whole genome shotgun (WGS) entry which is preliminary data.</text>
</comment>
<gene>
    <name evidence="2" type="ORF">Zmor_013597</name>
</gene>
<evidence type="ECO:0000256" key="1">
    <source>
        <dbReference type="SAM" id="MobiDB-lite"/>
    </source>
</evidence>
<keyword evidence="3" id="KW-1185">Reference proteome</keyword>
<protein>
    <submittedName>
        <fullName evidence="2">Uncharacterized protein</fullName>
    </submittedName>
</protein>
<reference evidence="2" key="1">
    <citation type="journal article" date="2023" name="G3 (Bethesda)">
        <title>Whole genome assemblies of Zophobas morio and Tenebrio molitor.</title>
        <authorList>
            <person name="Kaur S."/>
            <person name="Stinson S.A."/>
            <person name="diCenzo G.C."/>
        </authorList>
    </citation>
    <scope>NUCLEOTIDE SEQUENCE</scope>
    <source>
        <strain evidence="2">QUZm001</strain>
    </source>
</reference>
<proteinExistence type="predicted"/>
<dbReference type="AlphaFoldDB" id="A0AA38IDA7"/>
<evidence type="ECO:0000313" key="2">
    <source>
        <dbReference type="EMBL" id="KAJ3654407.1"/>
    </source>
</evidence>